<evidence type="ECO:0000313" key="6">
    <source>
        <dbReference type="EMBL" id="MBU7598811.1"/>
    </source>
</evidence>
<dbReference type="AlphaFoldDB" id="A0A949JF28"/>
<feature type="domain" description="Erythromycin biosynthesis protein CIII-like N-terminal" evidence="5">
    <location>
        <begin position="22"/>
        <end position="264"/>
    </location>
</feature>
<comment type="similarity">
    <text evidence="1">Belongs to the glycosyltransferase 28 family.</text>
</comment>
<proteinExistence type="inferred from homology"/>
<protein>
    <submittedName>
        <fullName evidence="6">DUF1205 domain-containing protein</fullName>
    </submittedName>
</protein>
<reference evidence="6" key="1">
    <citation type="submission" date="2021-06" db="EMBL/GenBank/DDBJ databases">
        <title>Sequencing of actinobacteria type strains.</title>
        <authorList>
            <person name="Nguyen G.-S."/>
            <person name="Wentzel A."/>
        </authorList>
    </citation>
    <scope>NUCLEOTIDE SEQUENCE</scope>
    <source>
        <strain evidence="6">P38-E01</strain>
    </source>
</reference>
<dbReference type="GO" id="GO:0008194">
    <property type="term" value="F:UDP-glycosyltransferase activity"/>
    <property type="evidence" value="ECO:0007669"/>
    <property type="project" value="InterPro"/>
</dbReference>
<keyword evidence="7" id="KW-1185">Reference proteome</keyword>
<dbReference type="PANTHER" id="PTHR48050">
    <property type="entry name" value="STEROL 3-BETA-GLUCOSYLTRANSFERASE"/>
    <property type="match status" value="1"/>
</dbReference>
<evidence type="ECO:0000256" key="3">
    <source>
        <dbReference type="ARBA" id="ARBA00022679"/>
    </source>
</evidence>
<sequence>MRVLICVWPAAAHLYPGVPLAWALRAAGHEVRVASHPSLAGAVNGAGLTAVPLGDERTLPEPLGAGRAVSPDVAADLEQITKTLDLSGHERYLWSYHRDYMLPALRDFQPPTARADEPQPALDALVGICRSWRPDLVLWDPTMPAAGVAAQVSGAAHARFVWGPDLFGWAHEQYARGTEQAGGALTAQEPLTASVTPMAARYGLAVTDELLLGQWTVNPVLEAMRLPTRARTVSVRWVPYTGSSTLPEWLYGPSAGPRVAITLGSSVRAWSQESGLLVNRVLEMVDGLDVEAVATLDATQLAVADRIPDNVRVIDYVPLSELLPTCSAVIHHGGHGTFGAALAARIPQFVVMDPRYPMEAPLTSRFLVSSGAGTGVRADRHSGAELRAGLARLIGEPSFADAASGLYTDLLSAPGPSETVPVLERLTHHHRARV</sequence>
<dbReference type="InterPro" id="IPR002213">
    <property type="entry name" value="UDP_glucos_trans"/>
</dbReference>
<organism evidence="6 7">
    <name type="scientific">Streptomyces tardus</name>
    <dbReference type="NCBI Taxonomy" id="2780544"/>
    <lineage>
        <taxon>Bacteria</taxon>
        <taxon>Bacillati</taxon>
        <taxon>Actinomycetota</taxon>
        <taxon>Actinomycetes</taxon>
        <taxon>Kitasatosporales</taxon>
        <taxon>Streptomycetaceae</taxon>
        <taxon>Streptomyces</taxon>
    </lineage>
</organism>
<evidence type="ECO:0000259" key="4">
    <source>
        <dbReference type="Pfam" id="PF06722"/>
    </source>
</evidence>
<dbReference type="Pfam" id="PF21036">
    <property type="entry name" value="EryCIII-like_N"/>
    <property type="match status" value="1"/>
</dbReference>
<dbReference type="Gene3D" id="3.40.50.2000">
    <property type="entry name" value="Glycogen Phosphorylase B"/>
    <property type="match status" value="2"/>
</dbReference>
<dbReference type="SUPFAM" id="SSF53756">
    <property type="entry name" value="UDP-Glycosyltransferase/glycogen phosphorylase"/>
    <property type="match status" value="1"/>
</dbReference>
<dbReference type="PANTHER" id="PTHR48050:SF13">
    <property type="entry name" value="STEROL 3-BETA-GLUCOSYLTRANSFERASE UGT80A2"/>
    <property type="match status" value="1"/>
</dbReference>
<evidence type="ECO:0000256" key="2">
    <source>
        <dbReference type="ARBA" id="ARBA00022676"/>
    </source>
</evidence>
<dbReference type="Pfam" id="PF06722">
    <property type="entry name" value="EryCIII-like_C"/>
    <property type="match status" value="1"/>
</dbReference>
<evidence type="ECO:0000259" key="5">
    <source>
        <dbReference type="Pfam" id="PF21036"/>
    </source>
</evidence>
<feature type="domain" description="Erythromycin biosynthesis protein CIII-like C-terminal" evidence="4">
    <location>
        <begin position="280"/>
        <end position="426"/>
    </location>
</feature>
<dbReference type="InterPro" id="IPR010610">
    <property type="entry name" value="EryCIII-like_C"/>
</dbReference>
<dbReference type="InterPro" id="IPR048284">
    <property type="entry name" value="EryCIII-like_N"/>
</dbReference>
<evidence type="ECO:0000256" key="1">
    <source>
        <dbReference type="ARBA" id="ARBA00006962"/>
    </source>
</evidence>
<evidence type="ECO:0000313" key="7">
    <source>
        <dbReference type="Proteomes" id="UP000694501"/>
    </source>
</evidence>
<dbReference type="GO" id="GO:0017000">
    <property type="term" value="P:antibiotic biosynthetic process"/>
    <property type="evidence" value="ECO:0007669"/>
    <property type="project" value="UniProtKB-ARBA"/>
</dbReference>
<dbReference type="CDD" id="cd03784">
    <property type="entry name" value="GT1_Gtf-like"/>
    <property type="match status" value="1"/>
</dbReference>
<gene>
    <name evidence="6" type="ORF">JGS22_014615</name>
</gene>
<comment type="caution">
    <text evidence="6">The sequence shown here is derived from an EMBL/GenBank/DDBJ whole genome shotgun (WGS) entry which is preliminary data.</text>
</comment>
<keyword evidence="3" id="KW-0808">Transferase</keyword>
<keyword evidence="2" id="KW-0328">Glycosyltransferase</keyword>
<dbReference type="EMBL" id="JAELVF020000001">
    <property type="protein sequence ID" value="MBU7598811.1"/>
    <property type="molecule type" value="Genomic_DNA"/>
</dbReference>
<dbReference type="RefSeq" id="WP_211038547.1">
    <property type="nucleotide sequence ID" value="NZ_JAELVF020000001.1"/>
</dbReference>
<name>A0A949JF28_9ACTN</name>
<dbReference type="Proteomes" id="UP000694501">
    <property type="component" value="Unassembled WGS sequence"/>
</dbReference>
<dbReference type="InterPro" id="IPR050426">
    <property type="entry name" value="Glycosyltransferase_28"/>
</dbReference>
<accession>A0A949JF28</accession>
<dbReference type="GO" id="GO:0016758">
    <property type="term" value="F:hexosyltransferase activity"/>
    <property type="evidence" value="ECO:0007669"/>
    <property type="project" value="UniProtKB-ARBA"/>
</dbReference>